<evidence type="ECO:0000259" key="1">
    <source>
        <dbReference type="Pfam" id="PF01965"/>
    </source>
</evidence>
<protein>
    <submittedName>
        <fullName evidence="2">DJ-1/PfpI family protein</fullName>
    </submittedName>
</protein>
<feature type="domain" description="DJ-1/PfpI" evidence="1">
    <location>
        <begin position="2"/>
        <end position="163"/>
    </location>
</feature>
<dbReference type="Pfam" id="PF01965">
    <property type="entry name" value="DJ-1_PfpI"/>
    <property type="match status" value="1"/>
</dbReference>
<dbReference type="PANTHER" id="PTHR43130">
    <property type="entry name" value="ARAC-FAMILY TRANSCRIPTIONAL REGULATOR"/>
    <property type="match status" value="1"/>
</dbReference>
<gene>
    <name evidence="2" type="ORF">GCM10022224_071780</name>
</gene>
<dbReference type="Proteomes" id="UP001500902">
    <property type="component" value="Unassembled WGS sequence"/>
</dbReference>
<organism evidence="2 3">
    <name type="scientific">Nonomuraea antimicrobica</name>
    <dbReference type="NCBI Taxonomy" id="561173"/>
    <lineage>
        <taxon>Bacteria</taxon>
        <taxon>Bacillati</taxon>
        <taxon>Actinomycetota</taxon>
        <taxon>Actinomycetes</taxon>
        <taxon>Streptosporangiales</taxon>
        <taxon>Streptosporangiaceae</taxon>
        <taxon>Nonomuraea</taxon>
    </lineage>
</organism>
<dbReference type="CDD" id="cd03139">
    <property type="entry name" value="GATase1_PfpI_2"/>
    <property type="match status" value="1"/>
</dbReference>
<evidence type="ECO:0000313" key="3">
    <source>
        <dbReference type="Proteomes" id="UP001500902"/>
    </source>
</evidence>
<name>A0ABP7CV11_9ACTN</name>
<reference evidence="3" key="1">
    <citation type="journal article" date="2019" name="Int. J. Syst. Evol. Microbiol.">
        <title>The Global Catalogue of Microorganisms (GCM) 10K type strain sequencing project: providing services to taxonomists for standard genome sequencing and annotation.</title>
        <authorList>
            <consortium name="The Broad Institute Genomics Platform"/>
            <consortium name="The Broad Institute Genome Sequencing Center for Infectious Disease"/>
            <person name="Wu L."/>
            <person name="Ma J."/>
        </authorList>
    </citation>
    <scope>NUCLEOTIDE SEQUENCE [LARGE SCALE GENOMIC DNA]</scope>
    <source>
        <strain evidence="3">JCM 16904</strain>
    </source>
</reference>
<accession>A0ABP7CV11</accession>
<dbReference type="PANTHER" id="PTHR43130:SF2">
    <property type="entry name" value="DJ-1_PFPI DOMAIN-CONTAINING PROTEIN"/>
    <property type="match status" value="1"/>
</dbReference>
<evidence type="ECO:0000313" key="2">
    <source>
        <dbReference type="EMBL" id="GAA3695755.1"/>
    </source>
</evidence>
<dbReference type="Gene3D" id="3.40.50.880">
    <property type="match status" value="1"/>
</dbReference>
<dbReference type="SUPFAM" id="SSF52317">
    <property type="entry name" value="Class I glutamine amidotransferase-like"/>
    <property type="match status" value="1"/>
</dbReference>
<dbReference type="RefSeq" id="WP_344888236.1">
    <property type="nucleotide sequence ID" value="NZ_BAAAZP010000147.1"/>
</dbReference>
<proteinExistence type="predicted"/>
<dbReference type="InterPro" id="IPR029062">
    <property type="entry name" value="Class_I_gatase-like"/>
</dbReference>
<dbReference type="InterPro" id="IPR052158">
    <property type="entry name" value="INH-QAR"/>
</dbReference>
<dbReference type="InterPro" id="IPR002818">
    <property type="entry name" value="DJ-1/PfpI"/>
</dbReference>
<keyword evidence="3" id="KW-1185">Reference proteome</keyword>
<sequence length="212" mass="22039">MHIAIPLYPRFTALDAVGPYQVLSFAPGCTVTFVAAEPGPVGDDHGTFLLTATASYEDVPAPDVIVVPGGSGTFEALADADLVAWIKRADQHTRWTTSVCSGSLLLGAAGLLQGLKATSHWALLDELRRYGAEPVSERVVTSGKTVTAAGVSAGIDMALTLLAQAQDVETAQSVQLLIEYDPQPPFDSGSPKSAPEGLAERALSLLPSPTPS</sequence>
<dbReference type="EMBL" id="BAAAZP010000147">
    <property type="protein sequence ID" value="GAA3695755.1"/>
    <property type="molecule type" value="Genomic_DNA"/>
</dbReference>
<comment type="caution">
    <text evidence="2">The sequence shown here is derived from an EMBL/GenBank/DDBJ whole genome shotgun (WGS) entry which is preliminary data.</text>
</comment>